<sequence>MPYPHPAPLGASRLGQQALEVLYQHRLVSTRQLHRLLTPTHANADYLRKQLHRLRARDMVDRVGRRANGQSELLWWVTDAGAAAIEAAGQLSVRPYRMNETAAFGPLQEHTLALNETGLCFVEWARRRDDECHPLDWTPELAHRLRDGETRPGDEAFLVPDSVLRYVHTGSGPGGQRRLLTFFVELDRATMSVARLADKVRNYDRYRSYVPAPPPGLSGRKNPSGRPAWKDRYPAFPRLLIVLTGASEQRLQRRTDDLRSLVNADPKLARSPLRAGVTSLQQLAKAGPFAPIFTPLLGAPTGLDAFLTPPAASTSAA</sequence>
<dbReference type="InterPro" id="IPR025855">
    <property type="entry name" value="Replic_Relax"/>
</dbReference>
<gene>
    <name evidence="1" type="ORF">G5C51_04645</name>
</gene>
<proteinExistence type="predicted"/>
<keyword evidence="2" id="KW-1185">Reference proteome</keyword>
<accession>A0A6G4TVX7</accession>
<evidence type="ECO:0000313" key="1">
    <source>
        <dbReference type="EMBL" id="NGN63197.1"/>
    </source>
</evidence>
<protein>
    <recommendedName>
        <fullName evidence="3">Replication-relaxation</fullName>
    </recommendedName>
</protein>
<reference evidence="1 2" key="1">
    <citation type="submission" date="2020-02" db="EMBL/GenBank/DDBJ databases">
        <title>Whole-genome analyses of novel actinobacteria.</title>
        <authorList>
            <person name="Sahin N."/>
        </authorList>
    </citation>
    <scope>NUCLEOTIDE SEQUENCE [LARGE SCALE GENOMIC DNA]</scope>
    <source>
        <strain evidence="1 2">A7024</strain>
    </source>
</reference>
<dbReference type="Pfam" id="PF13814">
    <property type="entry name" value="Replic_Relax"/>
    <property type="match status" value="1"/>
</dbReference>
<dbReference type="RefSeq" id="WP_165232081.1">
    <property type="nucleotide sequence ID" value="NZ_JAAKZV010000010.1"/>
</dbReference>
<organism evidence="1 2">
    <name type="scientific">Streptomyces coryli</name>
    <dbReference type="NCBI Taxonomy" id="1128680"/>
    <lineage>
        <taxon>Bacteria</taxon>
        <taxon>Bacillati</taxon>
        <taxon>Actinomycetota</taxon>
        <taxon>Actinomycetes</taxon>
        <taxon>Kitasatosporales</taxon>
        <taxon>Streptomycetaceae</taxon>
        <taxon>Streptomyces</taxon>
    </lineage>
</organism>
<dbReference type="AlphaFoldDB" id="A0A6G4TVX7"/>
<dbReference type="Proteomes" id="UP000481583">
    <property type="component" value="Unassembled WGS sequence"/>
</dbReference>
<evidence type="ECO:0008006" key="3">
    <source>
        <dbReference type="Google" id="ProtNLM"/>
    </source>
</evidence>
<comment type="caution">
    <text evidence="1">The sequence shown here is derived from an EMBL/GenBank/DDBJ whole genome shotgun (WGS) entry which is preliminary data.</text>
</comment>
<name>A0A6G4TVX7_9ACTN</name>
<evidence type="ECO:0000313" key="2">
    <source>
        <dbReference type="Proteomes" id="UP000481583"/>
    </source>
</evidence>
<dbReference type="EMBL" id="JAAKZV010000010">
    <property type="protein sequence ID" value="NGN63197.1"/>
    <property type="molecule type" value="Genomic_DNA"/>
</dbReference>